<keyword evidence="2" id="KW-1185">Reference proteome</keyword>
<sequence>MTEGPCHRYRPLASDEARARDRVVATLRRRFPLVAPDVVEAEVAAAWSALDEATVRNYVPVLATRAAADALGRIPSHTDPAPSY</sequence>
<proteinExistence type="predicted"/>
<evidence type="ECO:0000313" key="1">
    <source>
        <dbReference type="EMBL" id="MBY9074364.1"/>
    </source>
</evidence>
<protein>
    <submittedName>
        <fullName evidence="1">Uncharacterized protein</fullName>
    </submittedName>
</protein>
<dbReference type="RefSeq" id="WP_221024053.1">
    <property type="nucleotide sequence ID" value="NZ_JAIEZQ010000001.1"/>
</dbReference>
<dbReference type="NCBIfam" id="NF046112">
    <property type="entry name" value="MSMEG_6209_Nter"/>
    <property type="match status" value="1"/>
</dbReference>
<reference evidence="1 2" key="1">
    <citation type="submission" date="2021-08" db="EMBL/GenBank/DDBJ databases">
        <title>Nocardioides bacterium WL0053 sp. nov., isolated from the sediment.</title>
        <authorList>
            <person name="Wang L."/>
            <person name="Zhang D."/>
            <person name="Zhang A."/>
        </authorList>
    </citation>
    <scope>NUCLEOTIDE SEQUENCE [LARGE SCALE GENOMIC DNA]</scope>
    <source>
        <strain evidence="1 2">WL0053</strain>
    </source>
</reference>
<gene>
    <name evidence="1" type="ORF">K1X13_05975</name>
</gene>
<dbReference type="EMBL" id="JAIEZQ010000001">
    <property type="protein sequence ID" value="MBY9074364.1"/>
    <property type="molecule type" value="Genomic_DNA"/>
</dbReference>
<organism evidence="1 2">
    <name type="scientific">Nocardioides jiangsuensis</name>
    <dbReference type="NCBI Taxonomy" id="2866161"/>
    <lineage>
        <taxon>Bacteria</taxon>
        <taxon>Bacillati</taxon>
        <taxon>Actinomycetota</taxon>
        <taxon>Actinomycetes</taxon>
        <taxon>Propionibacteriales</taxon>
        <taxon>Nocardioidaceae</taxon>
        <taxon>Nocardioides</taxon>
    </lineage>
</organism>
<accession>A0ABS7RIM3</accession>
<evidence type="ECO:0000313" key="2">
    <source>
        <dbReference type="Proteomes" id="UP000754710"/>
    </source>
</evidence>
<comment type="caution">
    <text evidence="1">The sequence shown here is derived from an EMBL/GenBank/DDBJ whole genome shotgun (WGS) entry which is preliminary data.</text>
</comment>
<dbReference type="Proteomes" id="UP000754710">
    <property type="component" value="Unassembled WGS sequence"/>
</dbReference>
<dbReference type="Gene3D" id="1.10.8.1060">
    <property type="entry name" value="Corynebacterium glutamicum thioredoxin-dependent arsenate reductase, N-terminal domain"/>
    <property type="match status" value="1"/>
</dbReference>
<name>A0ABS7RIM3_9ACTN</name>